<dbReference type="SUPFAM" id="SSF51735">
    <property type="entry name" value="NAD(P)-binding Rossmann-fold domains"/>
    <property type="match status" value="1"/>
</dbReference>
<dbReference type="InterPro" id="IPR036291">
    <property type="entry name" value="NAD(P)-bd_dom_sf"/>
</dbReference>
<dbReference type="GO" id="GO:0016491">
    <property type="term" value="F:oxidoreductase activity"/>
    <property type="evidence" value="ECO:0007669"/>
    <property type="project" value="UniProtKB-KW"/>
</dbReference>
<dbReference type="OrthoDB" id="191139at2759"/>
<keyword evidence="1" id="KW-0560">Oxidoreductase</keyword>
<dbReference type="InterPro" id="IPR002347">
    <property type="entry name" value="SDR_fam"/>
</dbReference>
<sequence>MAPPQFDVTPEKEGSIRAFLSRQWSFVPVAVTDVNLAGKTAVVVGANCGIGLELSRQFLNLGLSKLVIGARSEEKAKAAIADLQKTSSGKPQIESWPLDLASYDSIVAFTQRAKGLERMDYVVLNAGICATKFRLNESTGHDETVQTNYISTVLLSALLLPIAKAKRVAQGGPTRITFTSSDVASWTLFKEKTNVPLFPALDQGAANLTDRMMVSKLLGQFYIAKLSQKVPSSIATINCATPGMVHDTQFNREVDTTFSGKLIKPILRRLGYTSDVGARHITDAALHHTNEETHGQYLSAQKLKPMAPIIYTEEGKKISAQLWKETMAELAFANVEQVINDAGKD</sequence>
<evidence type="ECO:0000313" key="2">
    <source>
        <dbReference type="EMBL" id="ATY65162.1"/>
    </source>
</evidence>
<proteinExistence type="predicted"/>
<organism evidence="2 3">
    <name type="scientific">Cordyceps militaris</name>
    <name type="common">Caterpillar fungus</name>
    <name type="synonym">Clavaria militaris</name>
    <dbReference type="NCBI Taxonomy" id="73501"/>
    <lineage>
        <taxon>Eukaryota</taxon>
        <taxon>Fungi</taxon>
        <taxon>Dikarya</taxon>
        <taxon>Ascomycota</taxon>
        <taxon>Pezizomycotina</taxon>
        <taxon>Sordariomycetes</taxon>
        <taxon>Hypocreomycetidae</taxon>
        <taxon>Hypocreales</taxon>
        <taxon>Cordycipitaceae</taxon>
        <taxon>Cordyceps</taxon>
    </lineage>
</organism>
<dbReference type="PANTHER" id="PTHR43157:SF31">
    <property type="entry name" value="PHOSPHATIDYLINOSITOL-GLYCAN BIOSYNTHESIS CLASS F PROTEIN"/>
    <property type="match status" value="1"/>
</dbReference>
<reference evidence="2 3" key="1">
    <citation type="journal article" date="2017" name="BMC Genomics">
        <title>Chromosome level assembly and secondary metabolite potential of the parasitic fungus Cordyceps militaris.</title>
        <authorList>
            <person name="Kramer G.J."/>
            <person name="Nodwell J.R."/>
        </authorList>
    </citation>
    <scope>NUCLEOTIDE SEQUENCE [LARGE SCALE GENOMIC DNA]</scope>
    <source>
        <strain evidence="2 3">ATCC 34164</strain>
    </source>
</reference>
<protein>
    <submittedName>
        <fullName evidence="2">Short-chain dehydrogenase reductase family</fullName>
    </submittedName>
</protein>
<dbReference type="PRINTS" id="PR00081">
    <property type="entry name" value="GDHRDH"/>
</dbReference>
<dbReference type="AlphaFoldDB" id="A0A2H4SPY0"/>
<dbReference type="Proteomes" id="UP000323067">
    <property type="component" value="Chromosome v"/>
</dbReference>
<accession>A0A2H4SPY0</accession>
<gene>
    <name evidence="2" type="ORF">A9K55_004539</name>
</gene>
<name>A0A2H4SPY0_CORMI</name>
<dbReference type="Pfam" id="PF00106">
    <property type="entry name" value="adh_short"/>
    <property type="match status" value="1"/>
</dbReference>
<dbReference type="Gene3D" id="3.40.50.720">
    <property type="entry name" value="NAD(P)-binding Rossmann-like Domain"/>
    <property type="match status" value="1"/>
</dbReference>
<evidence type="ECO:0000256" key="1">
    <source>
        <dbReference type="ARBA" id="ARBA00023002"/>
    </source>
</evidence>
<dbReference type="EMBL" id="CP023325">
    <property type="protein sequence ID" value="ATY65162.1"/>
    <property type="molecule type" value="Genomic_DNA"/>
</dbReference>
<dbReference type="VEuPathDB" id="FungiDB:CCM_03695"/>
<dbReference type="PANTHER" id="PTHR43157">
    <property type="entry name" value="PHOSPHATIDYLINOSITOL-GLYCAN BIOSYNTHESIS CLASS F PROTEIN-RELATED"/>
    <property type="match status" value="1"/>
</dbReference>
<dbReference type="VEuPathDB" id="FungiDB:A9K55_004539"/>
<evidence type="ECO:0000313" key="3">
    <source>
        <dbReference type="Proteomes" id="UP000323067"/>
    </source>
</evidence>